<proteinExistence type="predicted"/>
<dbReference type="PROSITE" id="PS51133">
    <property type="entry name" value="ZF_TFIIS_2"/>
    <property type="match status" value="1"/>
</dbReference>
<keyword evidence="2" id="KW-0863">Zinc-finger</keyword>
<accession>A0A6C0J6Q7</accession>
<evidence type="ECO:0000256" key="2">
    <source>
        <dbReference type="ARBA" id="ARBA00022771"/>
    </source>
</evidence>
<dbReference type="AlphaFoldDB" id="A0A6C0J6Q7"/>
<dbReference type="SMART" id="SM00440">
    <property type="entry name" value="ZnF_C2C2"/>
    <property type="match status" value="1"/>
</dbReference>
<keyword evidence="3" id="KW-0862">Zinc</keyword>
<name>A0A6C0J6Q7_9ZZZZ</name>
<feature type="domain" description="TFIIS-type" evidence="4">
    <location>
        <begin position="178"/>
        <end position="217"/>
    </location>
</feature>
<evidence type="ECO:0000256" key="1">
    <source>
        <dbReference type="ARBA" id="ARBA00022723"/>
    </source>
</evidence>
<evidence type="ECO:0000259" key="4">
    <source>
        <dbReference type="PROSITE" id="PS51133"/>
    </source>
</evidence>
<dbReference type="SUPFAM" id="SSF57783">
    <property type="entry name" value="Zinc beta-ribbon"/>
    <property type="match status" value="1"/>
</dbReference>
<reference evidence="5" key="1">
    <citation type="journal article" date="2020" name="Nature">
        <title>Giant virus diversity and host interactions through global metagenomics.</title>
        <authorList>
            <person name="Schulz F."/>
            <person name="Roux S."/>
            <person name="Paez-Espino D."/>
            <person name="Jungbluth S."/>
            <person name="Walsh D.A."/>
            <person name="Denef V.J."/>
            <person name="McMahon K.D."/>
            <person name="Konstantinidis K.T."/>
            <person name="Eloe-Fadrosh E.A."/>
            <person name="Kyrpides N.C."/>
            <person name="Woyke T."/>
        </authorList>
    </citation>
    <scope>NUCLEOTIDE SEQUENCE</scope>
    <source>
        <strain evidence="5">GVMAG-M-3300025860-20</strain>
    </source>
</reference>
<protein>
    <recommendedName>
        <fullName evidence="4">TFIIS-type domain-containing protein</fullName>
    </recommendedName>
</protein>
<keyword evidence="1" id="KW-0479">Metal-binding</keyword>
<dbReference type="GO" id="GO:0006351">
    <property type="term" value="P:DNA-templated transcription"/>
    <property type="evidence" value="ECO:0007669"/>
    <property type="project" value="InterPro"/>
</dbReference>
<evidence type="ECO:0000313" key="5">
    <source>
        <dbReference type="EMBL" id="QHU00550.1"/>
    </source>
</evidence>
<dbReference type="GO" id="GO:0008270">
    <property type="term" value="F:zinc ion binding"/>
    <property type="evidence" value="ECO:0007669"/>
    <property type="project" value="UniProtKB-KW"/>
</dbReference>
<dbReference type="EMBL" id="MN740328">
    <property type="protein sequence ID" value="QHU00550.1"/>
    <property type="molecule type" value="Genomic_DNA"/>
</dbReference>
<sequence length="218" mass="24932">MTIKKTVVIEKKHEQVTPLSIKSIDIKSIDIKSIDIKPIDIKPICLKVSLNERKMVTDKLVKILGNHIPDNLIKELENEVHNNIVSWAYETGISDSYDTRLLNTYKYRLNLILQHLHPDTQVKNTYLHPKLLSGELTPKNIAEMQNESDMNPLHWRCTRQKTIEAKQISHGEQRSLCDLIKCGKCGGNTEFTEKQASSGDEPMTVRVNCPRCNKTFIA</sequence>
<organism evidence="5">
    <name type="scientific">viral metagenome</name>
    <dbReference type="NCBI Taxonomy" id="1070528"/>
    <lineage>
        <taxon>unclassified sequences</taxon>
        <taxon>metagenomes</taxon>
        <taxon>organismal metagenomes</taxon>
    </lineage>
</organism>
<dbReference type="GO" id="GO:0003676">
    <property type="term" value="F:nucleic acid binding"/>
    <property type="evidence" value="ECO:0007669"/>
    <property type="project" value="InterPro"/>
</dbReference>
<dbReference type="Gene3D" id="2.20.25.10">
    <property type="match status" value="1"/>
</dbReference>
<evidence type="ECO:0000256" key="3">
    <source>
        <dbReference type="ARBA" id="ARBA00022833"/>
    </source>
</evidence>
<dbReference type="Pfam" id="PF01096">
    <property type="entry name" value="Zn_ribbon_TFIIS"/>
    <property type="match status" value="1"/>
</dbReference>
<dbReference type="InterPro" id="IPR001222">
    <property type="entry name" value="Znf_TFIIS"/>
</dbReference>